<gene>
    <name evidence="3" type="ORF">SAMN04488042_11162</name>
</gene>
<evidence type="ECO:0000313" key="4">
    <source>
        <dbReference type="Proteomes" id="UP000199144"/>
    </source>
</evidence>
<dbReference type="CDD" id="cd00093">
    <property type="entry name" value="HTH_XRE"/>
    <property type="match status" value="1"/>
</dbReference>
<dbReference type="Proteomes" id="UP000199144">
    <property type="component" value="Unassembled WGS sequence"/>
</dbReference>
<dbReference type="InterPro" id="IPR011051">
    <property type="entry name" value="RmlC_Cupin_sf"/>
</dbReference>
<keyword evidence="4" id="KW-1185">Reference proteome</keyword>
<proteinExistence type="predicted"/>
<dbReference type="SUPFAM" id="SSF51182">
    <property type="entry name" value="RmlC-like cupins"/>
    <property type="match status" value="1"/>
</dbReference>
<dbReference type="Gene3D" id="2.60.120.10">
    <property type="entry name" value="Jelly Rolls"/>
    <property type="match status" value="1"/>
</dbReference>
<dbReference type="GO" id="GO:0003700">
    <property type="term" value="F:DNA-binding transcription factor activity"/>
    <property type="evidence" value="ECO:0007669"/>
    <property type="project" value="TreeGrafter"/>
</dbReference>
<name>A0A1I4SLB4_9RHOB</name>
<protein>
    <submittedName>
        <fullName evidence="3">Transcriptional regulator, XRE family with cupin sensor</fullName>
    </submittedName>
</protein>
<dbReference type="InterPro" id="IPR050807">
    <property type="entry name" value="TransReg_Diox_bact_type"/>
</dbReference>
<dbReference type="GO" id="GO:0005829">
    <property type="term" value="C:cytosol"/>
    <property type="evidence" value="ECO:0007669"/>
    <property type="project" value="TreeGrafter"/>
</dbReference>
<dbReference type="STRING" id="254406.SAMN04488042_11162"/>
<evidence type="ECO:0000313" key="3">
    <source>
        <dbReference type="EMBL" id="SFM65219.1"/>
    </source>
</evidence>
<dbReference type="GO" id="GO:0003677">
    <property type="term" value="F:DNA binding"/>
    <property type="evidence" value="ECO:0007669"/>
    <property type="project" value="UniProtKB-KW"/>
</dbReference>
<dbReference type="InterPro" id="IPR014710">
    <property type="entry name" value="RmlC-like_jellyroll"/>
</dbReference>
<evidence type="ECO:0000259" key="2">
    <source>
        <dbReference type="PROSITE" id="PS50943"/>
    </source>
</evidence>
<keyword evidence="1" id="KW-0238">DNA-binding</keyword>
<dbReference type="SUPFAM" id="SSF47413">
    <property type="entry name" value="lambda repressor-like DNA-binding domains"/>
    <property type="match status" value="1"/>
</dbReference>
<reference evidence="3 4" key="1">
    <citation type="submission" date="2016-10" db="EMBL/GenBank/DDBJ databases">
        <authorList>
            <person name="de Groot N.N."/>
        </authorList>
    </citation>
    <scope>NUCLEOTIDE SEQUENCE [LARGE SCALE GENOMIC DNA]</scope>
    <source>
        <strain evidence="3 4">DSM 15283</strain>
    </source>
</reference>
<feature type="domain" description="HTH cro/C1-type" evidence="2">
    <location>
        <begin position="23"/>
        <end position="77"/>
    </location>
</feature>
<dbReference type="PANTHER" id="PTHR46797">
    <property type="entry name" value="HTH-TYPE TRANSCRIPTIONAL REGULATOR"/>
    <property type="match status" value="1"/>
</dbReference>
<dbReference type="RefSeq" id="WP_165610129.1">
    <property type="nucleotide sequence ID" value="NZ_FOTQ01000011.1"/>
</dbReference>
<dbReference type="Pfam" id="PF07883">
    <property type="entry name" value="Cupin_2"/>
    <property type="match status" value="1"/>
</dbReference>
<dbReference type="CDD" id="cd02209">
    <property type="entry name" value="cupin_XRE_C"/>
    <property type="match status" value="1"/>
</dbReference>
<dbReference type="EMBL" id="FOTQ01000011">
    <property type="protein sequence ID" value="SFM65219.1"/>
    <property type="molecule type" value="Genomic_DNA"/>
</dbReference>
<organism evidence="3 4">
    <name type="scientific">Shimia aestuarii</name>
    <dbReference type="NCBI Taxonomy" id="254406"/>
    <lineage>
        <taxon>Bacteria</taxon>
        <taxon>Pseudomonadati</taxon>
        <taxon>Pseudomonadota</taxon>
        <taxon>Alphaproteobacteria</taxon>
        <taxon>Rhodobacterales</taxon>
        <taxon>Roseobacteraceae</taxon>
    </lineage>
</organism>
<dbReference type="InterPro" id="IPR013096">
    <property type="entry name" value="Cupin_2"/>
</dbReference>
<dbReference type="InterPro" id="IPR010982">
    <property type="entry name" value="Lambda_DNA-bd_dom_sf"/>
</dbReference>
<dbReference type="PROSITE" id="PS50943">
    <property type="entry name" value="HTH_CROC1"/>
    <property type="match status" value="1"/>
</dbReference>
<dbReference type="PANTHER" id="PTHR46797:SF20">
    <property type="entry name" value="BLR4304 PROTEIN"/>
    <property type="match status" value="1"/>
</dbReference>
<dbReference type="Gene3D" id="1.10.260.40">
    <property type="entry name" value="lambda repressor-like DNA-binding domains"/>
    <property type="match status" value="1"/>
</dbReference>
<dbReference type="Pfam" id="PF01381">
    <property type="entry name" value="HTH_3"/>
    <property type="match status" value="1"/>
</dbReference>
<accession>A0A1I4SLB4</accession>
<dbReference type="InterPro" id="IPR001387">
    <property type="entry name" value="Cro/C1-type_HTH"/>
</dbReference>
<sequence>MQQPMKLLEPSATATEANLGARVREIRKSRKWTLKEVSERTGLAISTISKMERGEISLTYDRFMRLAQGLGLDVGELFDAEAEGFSHGTVSVTRAGDAPVHRSATYDYDMLASDVTGKHMVPMIGHIKAHSFGAFEDFISHPGEEFIYVIEGTLAVHLKGRDPITLTKGDSIYFDSGLGHAYVSTSDKDAIVLGVCWKPGEQRSNGT</sequence>
<evidence type="ECO:0000256" key="1">
    <source>
        <dbReference type="ARBA" id="ARBA00023125"/>
    </source>
</evidence>
<dbReference type="AlphaFoldDB" id="A0A1I4SLB4"/>
<dbReference type="SMART" id="SM00530">
    <property type="entry name" value="HTH_XRE"/>
    <property type="match status" value="1"/>
</dbReference>